<protein>
    <recommendedName>
        <fullName evidence="5">YqaJ viral recombinase domain-containing protein</fullName>
    </recommendedName>
</protein>
<dbReference type="GO" id="GO:0006281">
    <property type="term" value="P:DNA repair"/>
    <property type="evidence" value="ECO:0007669"/>
    <property type="project" value="UniProtKB-ARBA"/>
</dbReference>
<dbReference type="InterPro" id="IPR049012">
    <property type="entry name" value="Mutator_transp_dom"/>
</dbReference>
<dbReference type="InterPro" id="IPR011604">
    <property type="entry name" value="PDDEXK-like_dom_sf"/>
</dbReference>
<keyword evidence="4" id="KW-1185">Reference proteome</keyword>
<dbReference type="InterPro" id="IPR051703">
    <property type="entry name" value="NF-kappa-B_Signaling_Reg"/>
</dbReference>
<feature type="domain" description="Mutator-like transposase" evidence="2">
    <location>
        <begin position="3"/>
        <end position="178"/>
    </location>
</feature>
<dbReference type="SUPFAM" id="SSF52980">
    <property type="entry name" value="Restriction endonuclease-like"/>
    <property type="match status" value="1"/>
</dbReference>
<comment type="caution">
    <text evidence="3">The sequence shown here is derived from an EMBL/GenBank/DDBJ whole genome shotgun (WGS) entry which is preliminary data.</text>
</comment>
<dbReference type="Proteomes" id="UP001353858">
    <property type="component" value="Unassembled WGS sequence"/>
</dbReference>
<dbReference type="Gene3D" id="3.90.320.10">
    <property type="match status" value="1"/>
</dbReference>
<evidence type="ECO:0000313" key="4">
    <source>
        <dbReference type="Proteomes" id="UP001353858"/>
    </source>
</evidence>
<dbReference type="Pfam" id="PF20700">
    <property type="entry name" value="Mutator"/>
    <property type="match status" value="1"/>
</dbReference>
<dbReference type="AlphaFoldDB" id="A0AAN7PCK1"/>
<name>A0AAN7PCK1_9COLE</name>
<accession>A0AAN7PCK1</accession>
<dbReference type="InterPro" id="IPR019080">
    <property type="entry name" value="YqaJ_viral_recombinase"/>
</dbReference>
<evidence type="ECO:0008006" key="5">
    <source>
        <dbReference type="Google" id="ProtNLM"/>
    </source>
</evidence>
<proteinExistence type="predicted"/>
<feature type="domain" description="YqaJ viral recombinase" evidence="1">
    <location>
        <begin position="334"/>
        <end position="444"/>
    </location>
</feature>
<dbReference type="InterPro" id="IPR011335">
    <property type="entry name" value="Restrct_endonuc-II-like"/>
</dbReference>
<gene>
    <name evidence="3" type="ORF">RN001_005312</name>
</gene>
<evidence type="ECO:0000259" key="1">
    <source>
        <dbReference type="Pfam" id="PF09588"/>
    </source>
</evidence>
<dbReference type="PANTHER" id="PTHR46609">
    <property type="entry name" value="EXONUCLEASE, PHAGE-TYPE/RECB, C-TERMINAL DOMAIN-CONTAINING PROTEIN"/>
    <property type="match status" value="1"/>
</dbReference>
<dbReference type="CDD" id="cd22343">
    <property type="entry name" value="PDDEXK_lambda_exonuclease-like"/>
    <property type="match status" value="1"/>
</dbReference>
<evidence type="ECO:0000313" key="3">
    <source>
        <dbReference type="EMBL" id="KAK4881993.1"/>
    </source>
</evidence>
<organism evidence="3 4">
    <name type="scientific">Aquatica leii</name>
    <dbReference type="NCBI Taxonomy" id="1421715"/>
    <lineage>
        <taxon>Eukaryota</taxon>
        <taxon>Metazoa</taxon>
        <taxon>Ecdysozoa</taxon>
        <taxon>Arthropoda</taxon>
        <taxon>Hexapoda</taxon>
        <taxon>Insecta</taxon>
        <taxon>Pterygota</taxon>
        <taxon>Neoptera</taxon>
        <taxon>Endopterygota</taxon>
        <taxon>Coleoptera</taxon>
        <taxon>Polyphaga</taxon>
        <taxon>Elateriformia</taxon>
        <taxon>Elateroidea</taxon>
        <taxon>Lampyridae</taxon>
        <taxon>Luciolinae</taxon>
        <taxon>Aquatica</taxon>
    </lineage>
</organism>
<evidence type="ECO:0000259" key="2">
    <source>
        <dbReference type="Pfam" id="PF20700"/>
    </source>
</evidence>
<sequence>MGKMKFKKERKRGVVSILYYYCDTCEKTITISSHPASNNLNQALVWGATSIGIGYSQTDELFSVMNIPSVRSKFYRKLETEIGDIWEKKLQLEMADAAKVENKLAIERGDIEHGVPFITVIVDGGWAKRSYGHGFSSLSGVGCIIGEKTKKSLYLVIKNKFCLICAIGASKNVIPNTHKLSAAVRKSITKVVSTKQLCEDLKNIPYHVFGNHSNCRTEYCTRKKNNEEIYIPLLQTSGLFDEIIKVIENVIRKANRITRNVTTNYAERYMSLVSKFSGGKRVNYVLRGSYQRRSNEDLSQDEIKIKKDEILSRLRNDDVETLAIETIGQHDNAKWHEVRRNRITASSFGRICNRRETTSCHSFLKNLLYSSPYLATDAILYGRTHEKIALEKYEEIMKVQVKSSGFFISKEYPYLGASPDGLINEDGLVEVKCLYSIRNEKIKESLEKKQKNMCVKLEDEKLHLKKITNIFTKFRVS</sequence>
<dbReference type="PANTHER" id="PTHR46609:SF8">
    <property type="entry name" value="YQAJ VIRAL RECOMBINASE DOMAIN-CONTAINING PROTEIN"/>
    <property type="match status" value="1"/>
</dbReference>
<dbReference type="Pfam" id="PF09588">
    <property type="entry name" value="YqaJ"/>
    <property type="match status" value="1"/>
</dbReference>
<reference evidence="4" key="1">
    <citation type="submission" date="2023-01" db="EMBL/GenBank/DDBJ databases">
        <title>Key to firefly adult light organ development and bioluminescence: homeobox transcription factors regulate luciferase expression and transportation to peroxisome.</title>
        <authorList>
            <person name="Fu X."/>
        </authorList>
    </citation>
    <scope>NUCLEOTIDE SEQUENCE [LARGE SCALE GENOMIC DNA]</scope>
</reference>
<dbReference type="EMBL" id="JARPUR010000002">
    <property type="protein sequence ID" value="KAK4881993.1"/>
    <property type="molecule type" value="Genomic_DNA"/>
</dbReference>